<evidence type="ECO:0000313" key="2">
    <source>
        <dbReference type="EMBL" id="EQB49082.1"/>
    </source>
</evidence>
<sequence>MDKNGAKDVKSESQDEHKEKRDKPENGNHVQPSKSPKKRRKFAAVHRVPSAGSPLA</sequence>
<accession>T0K0C8</accession>
<dbReference type="eggNOG" id="ENOG502QQGC">
    <property type="taxonomic scope" value="Eukaryota"/>
</dbReference>
<comment type="caution">
    <text evidence="2">The sequence shown here is derived from an EMBL/GenBank/DDBJ whole genome shotgun (WGS) entry which is preliminary data.</text>
</comment>
<feature type="region of interest" description="Disordered" evidence="1">
    <location>
        <begin position="1"/>
        <end position="56"/>
    </location>
</feature>
<feature type="compositionally biased region" description="Basic residues" evidence="1">
    <location>
        <begin position="35"/>
        <end position="44"/>
    </location>
</feature>
<evidence type="ECO:0000256" key="1">
    <source>
        <dbReference type="SAM" id="MobiDB-lite"/>
    </source>
</evidence>
<dbReference type="Proteomes" id="UP000015530">
    <property type="component" value="Unassembled WGS sequence"/>
</dbReference>
<evidence type="ECO:0000313" key="3">
    <source>
        <dbReference type="Proteomes" id="UP000015530"/>
    </source>
</evidence>
<feature type="compositionally biased region" description="Basic and acidic residues" evidence="1">
    <location>
        <begin position="1"/>
        <end position="26"/>
    </location>
</feature>
<dbReference type="HOGENOM" id="CLU_3014057_0_0_1"/>
<dbReference type="AlphaFoldDB" id="T0K0C8"/>
<dbReference type="EMBL" id="AMYD01002424">
    <property type="protein sequence ID" value="EQB49082.1"/>
    <property type="molecule type" value="Genomic_DNA"/>
</dbReference>
<name>T0K0C8_COLGC</name>
<gene>
    <name evidence="2" type="ORF">CGLO_11611</name>
</gene>
<protein>
    <submittedName>
        <fullName evidence="2">Uncharacterized protein</fullName>
    </submittedName>
</protein>
<proteinExistence type="predicted"/>
<reference evidence="3" key="1">
    <citation type="journal article" date="2013" name="Mol. Plant Microbe Interact.">
        <title>Global aspects of pacC regulation of pathogenicity genes in Colletotrichum gloeosporioides as revealed by transcriptome analysis.</title>
        <authorList>
            <person name="Alkan N."/>
            <person name="Meng X."/>
            <person name="Friedlander G."/>
            <person name="Reuveni E."/>
            <person name="Sukno S."/>
            <person name="Sherman A."/>
            <person name="Thon M."/>
            <person name="Fluhr R."/>
            <person name="Prusky D."/>
        </authorList>
    </citation>
    <scope>NUCLEOTIDE SEQUENCE [LARGE SCALE GENOMIC DNA]</scope>
    <source>
        <strain evidence="3">Cg-14</strain>
    </source>
</reference>
<organism evidence="2 3">
    <name type="scientific">Colletotrichum gloeosporioides (strain Cg-14)</name>
    <name type="common">Anthracnose fungus</name>
    <name type="synonym">Glomerella cingulata</name>
    <dbReference type="NCBI Taxonomy" id="1237896"/>
    <lineage>
        <taxon>Eukaryota</taxon>
        <taxon>Fungi</taxon>
        <taxon>Dikarya</taxon>
        <taxon>Ascomycota</taxon>
        <taxon>Pezizomycotina</taxon>
        <taxon>Sordariomycetes</taxon>
        <taxon>Hypocreomycetidae</taxon>
        <taxon>Glomerellales</taxon>
        <taxon>Glomerellaceae</taxon>
        <taxon>Colletotrichum</taxon>
        <taxon>Colletotrichum gloeosporioides species complex</taxon>
    </lineage>
</organism>